<comment type="subcellular location">
    <subcellularLocation>
        <location evidence="1">Membrane</location>
        <topology evidence="1">Multi-pass membrane protein</topology>
    </subcellularLocation>
</comment>
<dbReference type="Pfam" id="PF06609">
    <property type="entry name" value="TRI12"/>
    <property type="match status" value="1"/>
</dbReference>
<name>A0A9P4H3K0_9PLEO</name>
<feature type="transmembrane region" description="Helical" evidence="7">
    <location>
        <begin position="57"/>
        <end position="76"/>
    </location>
</feature>
<dbReference type="OrthoDB" id="4161376at2759"/>
<dbReference type="InterPro" id="IPR020846">
    <property type="entry name" value="MFS_dom"/>
</dbReference>
<evidence type="ECO:0000256" key="5">
    <source>
        <dbReference type="ARBA" id="ARBA00023136"/>
    </source>
</evidence>
<dbReference type="EMBL" id="ML978224">
    <property type="protein sequence ID" value="KAF2027613.1"/>
    <property type="molecule type" value="Genomic_DNA"/>
</dbReference>
<keyword evidence="10" id="KW-1185">Reference proteome</keyword>
<evidence type="ECO:0000256" key="6">
    <source>
        <dbReference type="SAM" id="MobiDB-lite"/>
    </source>
</evidence>
<keyword evidence="3 7" id="KW-0812">Transmembrane</keyword>
<dbReference type="GO" id="GO:0022857">
    <property type="term" value="F:transmembrane transporter activity"/>
    <property type="evidence" value="ECO:0007669"/>
    <property type="project" value="InterPro"/>
</dbReference>
<dbReference type="InterPro" id="IPR010573">
    <property type="entry name" value="MFS_Str1/Tri12-like"/>
</dbReference>
<evidence type="ECO:0000259" key="8">
    <source>
        <dbReference type="PROSITE" id="PS50850"/>
    </source>
</evidence>
<feature type="region of interest" description="Disordered" evidence="6">
    <location>
        <begin position="1"/>
        <end position="27"/>
    </location>
</feature>
<comment type="caution">
    <text evidence="9">The sequence shown here is derived from an EMBL/GenBank/DDBJ whole genome shotgun (WGS) entry which is preliminary data.</text>
</comment>
<dbReference type="GO" id="GO:0005886">
    <property type="term" value="C:plasma membrane"/>
    <property type="evidence" value="ECO:0007669"/>
    <property type="project" value="TreeGrafter"/>
</dbReference>
<evidence type="ECO:0000313" key="10">
    <source>
        <dbReference type="Proteomes" id="UP000799777"/>
    </source>
</evidence>
<feature type="transmembrane region" description="Helical" evidence="7">
    <location>
        <begin position="400"/>
        <end position="418"/>
    </location>
</feature>
<dbReference type="InterPro" id="IPR005829">
    <property type="entry name" value="Sugar_transporter_CS"/>
</dbReference>
<evidence type="ECO:0000256" key="3">
    <source>
        <dbReference type="ARBA" id="ARBA00022692"/>
    </source>
</evidence>
<keyword evidence="5 7" id="KW-0472">Membrane</keyword>
<feature type="transmembrane region" description="Helical" evidence="7">
    <location>
        <begin position="150"/>
        <end position="171"/>
    </location>
</feature>
<dbReference type="PROSITE" id="PS00216">
    <property type="entry name" value="SUGAR_TRANSPORT_1"/>
    <property type="match status" value="1"/>
</dbReference>
<dbReference type="PANTHER" id="PTHR23501">
    <property type="entry name" value="MAJOR FACILITATOR SUPERFAMILY"/>
    <property type="match status" value="1"/>
</dbReference>
<dbReference type="PANTHER" id="PTHR23501:SF109">
    <property type="entry name" value="MAJOR FACILITATOR SUPERFAMILY (MFS) PROFILE DOMAIN-CONTAINING PROTEIN-RELATED"/>
    <property type="match status" value="1"/>
</dbReference>
<dbReference type="PROSITE" id="PS50850">
    <property type="entry name" value="MFS"/>
    <property type="match status" value="1"/>
</dbReference>
<evidence type="ECO:0000256" key="1">
    <source>
        <dbReference type="ARBA" id="ARBA00004141"/>
    </source>
</evidence>
<dbReference type="Proteomes" id="UP000799777">
    <property type="component" value="Unassembled WGS sequence"/>
</dbReference>
<organism evidence="9 10">
    <name type="scientific">Setomelanomma holmii</name>
    <dbReference type="NCBI Taxonomy" id="210430"/>
    <lineage>
        <taxon>Eukaryota</taxon>
        <taxon>Fungi</taxon>
        <taxon>Dikarya</taxon>
        <taxon>Ascomycota</taxon>
        <taxon>Pezizomycotina</taxon>
        <taxon>Dothideomycetes</taxon>
        <taxon>Pleosporomycetidae</taxon>
        <taxon>Pleosporales</taxon>
        <taxon>Pleosporineae</taxon>
        <taxon>Phaeosphaeriaceae</taxon>
        <taxon>Setomelanomma</taxon>
    </lineage>
</organism>
<sequence length="585" mass="61836">MSSEKPEPNLSEEHASPPSASHHSDIEKHSHAHLDFNDHGFTTDQSALPKGYFTSSFFLGTLTATGLGLAAAVGGFGLAAPNLTLINADIGPDADIVWVSLVYTLTLAVGLILVGRLSDLFGRRWFFIGAAILALIGYVVSATAKSVGALIGGTTTLIGLAASGQQSFAFITGELVPMKYRFAANAVMYMFCLPFAGFGPAISEAFILHTSAGWRWSYYLMIIINAASGILFYFFYYPPTFEAKFQGRTKTQQLKDFDYVGTVLFVAGFVLFLLGLSWGSSVYPWKSAHVISMMAVGGVTIMAFALWEAYANLKEPLLPVHLFKNVAWVAACILLGLGASVYYAMAIIWPQMVAVLYTDDGGASMYAAWLSCAPSVMINFGQIVAGFLAEPIGKTKFQCITVLIIGGALLGAIASATPDTKDRATALIILGSFFIGWNERVCLSNAGIELLDQREIGTAVGAAGSIRSAISSVASAVYLTVLSNRLAQTIPSVVPSAVVAAGLPSSSVPKFLRGFATGSFSGVEGLTDAILAVGTQAYKTASAQAYSTVFYTTIAFTGVAVVISFFSPNVDDKMTGEVAVTLGKE</sequence>
<feature type="transmembrane region" description="Helical" evidence="7">
    <location>
        <begin position="216"/>
        <end position="236"/>
    </location>
</feature>
<feature type="transmembrane region" description="Helical" evidence="7">
    <location>
        <begin position="548"/>
        <end position="566"/>
    </location>
</feature>
<keyword evidence="2" id="KW-0813">Transport</keyword>
<protein>
    <submittedName>
        <fullName evidence="9">MFS general substrate transporter</fullName>
    </submittedName>
</protein>
<dbReference type="Gene3D" id="1.20.1250.20">
    <property type="entry name" value="MFS general substrate transporter like domains"/>
    <property type="match status" value="1"/>
</dbReference>
<gene>
    <name evidence="9" type="ORF">EK21DRAFT_102446</name>
</gene>
<feature type="transmembrane region" description="Helical" evidence="7">
    <location>
        <begin position="126"/>
        <end position="144"/>
    </location>
</feature>
<feature type="transmembrane region" description="Helical" evidence="7">
    <location>
        <begin position="96"/>
        <end position="114"/>
    </location>
</feature>
<feature type="transmembrane region" description="Helical" evidence="7">
    <location>
        <begin position="322"/>
        <end position="346"/>
    </location>
</feature>
<dbReference type="AlphaFoldDB" id="A0A9P4H3K0"/>
<feature type="transmembrane region" description="Helical" evidence="7">
    <location>
        <begin position="183"/>
        <end position="210"/>
    </location>
</feature>
<evidence type="ECO:0000256" key="4">
    <source>
        <dbReference type="ARBA" id="ARBA00022989"/>
    </source>
</evidence>
<proteinExistence type="predicted"/>
<feature type="transmembrane region" description="Helical" evidence="7">
    <location>
        <begin position="257"/>
        <end position="278"/>
    </location>
</feature>
<evidence type="ECO:0000256" key="2">
    <source>
        <dbReference type="ARBA" id="ARBA00022448"/>
    </source>
</evidence>
<dbReference type="InterPro" id="IPR036259">
    <property type="entry name" value="MFS_trans_sf"/>
</dbReference>
<dbReference type="InterPro" id="IPR053791">
    <property type="entry name" value="MFS_Tri12-like"/>
</dbReference>
<feature type="domain" description="Major facilitator superfamily (MFS) profile" evidence="8">
    <location>
        <begin position="61"/>
        <end position="572"/>
    </location>
</feature>
<feature type="transmembrane region" description="Helical" evidence="7">
    <location>
        <begin position="290"/>
        <end position="310"/>
    </location>
</feature>
<evidence type="ECO:0000256" key="7">
    <source>
        <dbReference type="SAM" id="Phobius"/>
    </source>
</evidence>
<dbReference type="CDD" id="cd06179">
    <property type="entry name" value="MFS_TRI12_like"/>
    <property type="match status" value="1"/>
</dbReference>
<dbReference type="SUPFAM" id="SSF103473">
    <property type="entry name" value="MFS general substrate transporter"/>
    <property type="match status" value="1"/>
</dbReference>
<keyword evidence="4 7" id="KW-1133">Transmembrane helix</keyword>
<feature type="compositionally biased region" description="Basic and acidic residues" evidence="6">
    <location>
        <begin position="1"/>
        <end position="15"/>
    </location>
</feature>
<accession>A0A9P4H3K0</accession>
<evidence type="ECO:0000313" key="9">
    <source>
        <dbReference type="EMBL" id="KAF2027613.1"/>
    </source>
</evidence>
<feature type="transmembrane region" description="Helical" evidence="7">
    <location>
        <begin position="366"/>
        <end position="388"/>
    </location>
</feature>
<reference evidence="9" key="1">
    <citation type="journal article" date="2020" name="Stud. Mycol.">
        <title>101 Dothideomycetes genomes: a test case for predicting lifestyles and emergence of pathogens.</title>
        <authorList>
            <person name="Haridas S."/>
            <person name="Albert R."/>
            <person name="Binder M."/>
            <person name="Bloem J."/>
            <person name="Labutti K."/>
            <person name="Salamov A."/>
            <person name="Andreopoulos B."/>
            <person name="Baker S."/>
            <person name="Barry K."/>
            <person name="Bills G."/>
            <person name="Bluhm B."/>
            <person name="Cannon C."/>
            <person name="Castanera R."/>
            <person name="Culley D."/>
            <person name="Daum C."/>
            <person name="Ezra D."/>
            <person name="Gonzalez J."/>
            <person name="Henrissat B."/>
            <person name="Kuo A."/>
            <person name="Liang C."/>
            <person name="Lipzen A."/>
            <person name="Lutzoni F."/>
            <person name="Magnuson J."/>
            <person name="Mondo S."/>
            <person name="Nolan M."/>
            <person name="Ohm R."/>
            <person name="Pangilinan J."/>
            <person name="Park H.-J."/>
            <person name="Ramirez L."/>
            <person name="Alfaro M."/>
            <person name="Sun H."/>
            <person name="Tritt A."/>
            <person name="Yoshinaga Y."/>
            <person name="Zwiers L.-H."/>
            <person name="Turgeon B."/>
            <person name="Goodwin S."/>
            <person name="Spatafora J."/>
            <person name="Crous P."/>
            <person name="Grigoriev I."/>
        </authorList>
    </citation>
    <scope>NUCLEOTIDE SEQUENCE</scope>
    <source>
        <strain evidence="9">CBS 110217</strain>
    </source>
</reference>